<sequence>MDNFDNLEECITSSSLSVFNNAKKKSEYLIINKELYNKSIKSFINNDNSLTIRIYIYIYDNFIIKSFINDIRDKGIDNEYEIINNNYSEWEIDDWDKLQKENITTISSPLFTEKKILLENFSQILYFTSNYNNNENNNIYLRCIFVISNCNDFSCYEIQKSKISSLEYNMELRNDTVEDNIILPIKALKSYEISKRHLIENNKVIFGVYIFKMKKKERK</sequence>
<gene>
    <name evidence="1" type="ORF">LY90DRAFT_513463</name>
</gene>
<keyword evidence="2" id="KW-1185">Reference proteome</keyword>
<protein>
    <submittedName>
        <fullName evidence="1">Uncharacterized protein</fullName>
    </submittedName>
</protein>
<proteinExistence type="predicted"/>
<organism evidence="1 2">
    <name type="scientific">Neocallimastix californiae</name>
    <dbReference type="NCBI Taxonomy" id="1754190"/>
    <lineage>
        <taxon>Eukaryota</taxon>
        <taxon>Fungi</taxon>
        <taxon>Fungi incertae sedis</taxon>
        <taxon>Chytridiomycota</taxon>
        <taxon>Chytridiomycota incertae sedis</taxon>
        <taxon>Neocallimastigomycetes</taxon>
        <taxon>Neocallimastigales</taxon>
        <taxon>Neocallimastigaceae</taxon>
        <taxon>Neocallimastix</taxon>
    </lineage>
</organism>
<dbReference type="Proteomes" id="UP000193920">
    <property type="component" value="Unassembled WGS sequence"/>
</dbReference>
<comment type="caution">
    <text evidence="1">The sequence shown here is derived from an EMBL/GenBank/DDBJ whole genome shotgun (WGS) entry which is preliminary data.</text>
</comment>
<evidence type="ECO:0000313" key="2">
    <source>
        <dbReference type="Proteomes" id="UP000193920"/>
    </source>
</evidence>
<evidence type="ECO:0000313" key="1">
    <source>
        <dbReference type="EMBL" id="ORY27417.1"/>
    </source>
</evidence>
<reference evidence="1 2" key="1">
    <citation type="submission" date="2016-08" db="EMBL/GenBank/DDBJ databases">
        <title>A Parts List for Fungal Cellulosomes Revealed by Comparative Genomics.</title>
        <authorList>
            <consortium name="DOE Joint Genome Institute"/>
            <person name="Haitjema C.H."/>
            <person name="Gilmore S.P."/>
            <person name="Henske J.K."/>
            <person name="Solomon K.V."/>
            <person name="De Groot R."/>
            <person name="Kuo A."/>
            <person name="Mondo S.J."/>
            <person name="Salamov A.A."/>
            <person name="Labutti K."/>
            <person name="Zhao Z."/>
            <person name="Chiniquy J."/>
            <person name="Barry K."/>
            <person name="Brewer H.M."/>
            <person name="Purvine S.O."/>
            <person name="Wright A.T."/>
            <person name="Boxma B."/>
            <person name="Van Alen T."/>
            <person name="Hackstein J.H."/>
            <person name="Baker S.E."/>
            <person name="Grigoriev I.V."/>
            <person name="O'Malley M.A."/>
        </authorList>
    </citation>
    <scope>NUCLEOTIDE SEQUENCE [LARGE SCALE GENOMIC DNA]</scope>
    <source>
        <strain evidence="1 2">G1</strain>
    </source>
</reference>
<name>A0A1Y2AYV5_9FUNG</name>
<dbReference type="AlphaFoldDB" id="A0A1Y2AYV5"/>
<dbReference type="EMBL" id="MCOG01000193">
    <property type="protein sequence ID" value="ORY27417.1"/>
    <property type="molecule type" value="Genomic_DNA"/>
</dbReference>
<accession>A0A1Y2AYV5</accession>